<evidence type="ECO:0000313" key="3">
    <source>
        <dbReference type="Proteomes" id="UP000317940"/>
    </source>
</evidence>
<dbReference type="PANTHER" id="PTHR37536">
    <property type="entry name" value="PUTATIVE (AFU_ORTHOLOGUE AFUA_3G02970)-RELATED"/>
    <property type="match status" value="1"/>
</dbReference>
<dbReference type="InterPro" id="IPR038656">
    <property type="entry name" value="Peptidase_G1_sf"/>
</dbReference>
<evidence type="ECO:0000313" key="2">
    <source>
        <dbReference type="EMBL" id="TWF71371.1"/>
    </source>
</evidence>
<dbReference type="Gene3D" id="2.60.120.700">
    <property type="entry name" value="Peptidase G1"/>
    <property type="match status" value="1"/>
</dbReference>
<name>A0A561S912_9ACTN</name>
<dbReference type="InterPro" id="IPR013320">
    <property type="entry name" value="ConA-like_dom_sf"/>
</dbReference>
<proteinExistence type="predicted"/>
<dbReference type="InterPro" id="IPR000250">
    <property type="entry name" value="Peptidase_G1"/>
</dbReference>
<gene>
    <name evidence="2" type="ORF">FHX73_191</name>
</gene>
<reference evidence="2 3" key="1">
    <citation type="submission" date="2019-06" db="EMBL/GenBank/DDBJ databases">
        <title>Sequencing the genomes of 1000 actinobacteria strains.</title>
        <authorList>
            <person name="Klenk H.-P."/>
        </authorList>
    </citation>
    <scope>NUCLEOTIDE SEQUENCE [LARGE SCALE GENOMIC DNA]</scope>
    <source>
        <strain evidence="2 3">DSM 44826</strain>
    </source>
</reference>
<keyword evidence="1" id="KW-0732">Signal</keyword>
<dbReference type="GO" id="GO:0070007">
    <property type="term" value="F:glutamic-type endopeptidase activity"/>
    <property type="evidence" value="ECO:0007669"/>
    <property type="project" value="InterPro"/>
</dbReference>
<dbReference type="RefSeq" id="WP_246214241.1">
    <property type="nucleotide sequence ID" value="NZ_VIWT01000009.1"/>
</dbReference>
<protein>
    <submittedName>
        <fullName evidence="2">Peptidase A4-like protein</fullName>
    </submittedName>
</protein>
<dbReference type="CDD" id="cd13426">
    <property type="entry name" value="Peptidase_G1"/>
    <property type="match status" value="1"/>
</dbReference>
<comment type="caution">
    <text evidence="2">The sequence shown here is derived from an EMBL/GenBank/DDBJ whole genome shotgun (WGS) entry which is preliminary data.</text>
</comment>
<dbReference type="SUPFAM" id="SSF49899">
    <property type="entry name" value="Concanavalin A-like lectins/glucanases"/>
    <property type="match status" value="1"/>
</dbReference>
<evidence type="ECO:0000256" key="1">
    <source>
        <dbReference type="SAM" id="SignalP"/>
    </source>
</evidence>
<dbReference type="GO" id="GO:0006508">
    <property type="term" value="P:proteolysis"/>
    <property type="evidence" value="ECO:0007669"/>
    <property type="project" value="InterPro"/>
</dbReference>
<accession>A0A561S912</accession>
<feature type="signal peptide" evidence="1">
    <location>
        <begin position="1"/>
        <end position="26"/>
    </location>
</feature>
<sequence>MQLRRMLAPGSALALLVAAFAPAAAAAPTALLFQAPMHPVTGQHGAAPFFVSHGGGLHATSTSDNWSGYAATGSTYTSVSTTFVQPAVDCSQGDGYSSFWVGLDGYSSSSVEQTGTEADCSGGQAQYSAWYEMYPANPVTYGNAVYPGDTITETVKYSSNTYTLTLNDKTEGWTKT</sequence>
<keyword evidence="3" id="KW-1185">Reference proteome</keyword>
<dbReference type="Pfam" id="PF01828">
    <property type="entry name" value="Peptidase_A4"/>
    <property type="match status" value="1"/>
</dbReference>
<dbReference type="PANTHER" id="PTHR37536:SF1">
    <property type="entry name" value="ASPERGILLOPEPSIN, PUTAITVE (AFU_ORTHOLOGUE AFUA_7G01200)"/>
    <property type="match status" value="1"/>
</dbReference>
<dbReference type="Proteomes" id="UP000317940">
    <property type="component" value="Unassembled WGS sequence"/>
</dbReference>
<dbReference type="EMBL" id="VIWT01000009">
    <property type="protein sequence ID" value="TWF71371.1"/>
    <property type="molecule type" value="Genomic_DNA"/>
</dbReference>
<dbReference type="AlphaFoldDB" id="A0A561S912"/>
<organism evidence="2 3">
    <name type="scientific">Kitasatospora viridis</name>
    <dbReference type="NCBI Taxonomy" id="281105"/>
    <lineage>
        <taxon>Bacteria</taxon>
        <taxon>Bacillati</taxon>
        <taxon>Actinomycetota</taxon>
        <taxon>Actinomycetes</taxon>
        <taxon>Kitasatosporales</taxon>
        <taxon>Streptomycetaceae</taxon>
        <taxon>Kitasatospora</taxon>
    </lineage>
</organism>
<feature type="non-terminal residue" evidence="2">
    <location>
        <position position="176"/>
    </location>
</feature>
<feature type="chain" id="PRO_5021826486" evidence="1">
    <location>
        <begin position="27"/>
        <end position="176"/>
    </location>
</feature>